<name>A0A7M2WX77_9BACT</name>
<evidence type="ECO:0000256" key="4">
    <source>
        <dbReference type="ARBA" id="ARBA00022679"/>
    </source>
</evidence>
<evidence type="ECO:0000256" key="2">
    <source>
        <dbReference type="ARBA" id="ARBA00012438"/>
    </source>
</evidence>
<dbReference type="PRINTS" id="PR00344">
    <property type="entry name" value="BCTRLSENSOR"/>
</dbReference>
<evidence type="ECO:0000256" key="5">
    <source>
        <dbReference type="ARBA" id="ARBA00022777"/>
    </source>
</evidence>
<dbReference type="GO" id="GO:0000156">
    <property type="term" value="F:phosphorelay response regulator activity"/>
    <property type="evidence" value="ECO:0007669"/>
    <property type="project" value="TreeGrafter"/>
</dbReference>
<dbReference type="PANTHER" id="PTHR42878:SF15">
    <property type="entry name" value="BACTERIOPHYTOCHROME"/>
    <property type="match status" value="1"/>
</dbReference>
<keyword evidence="9" id="KW-1185">Reference proteome</keyword>
<evidence type="ECO:0000313" key="8">
    <source>
        <dbReference type="EMBL" id="QOV90095.1"/>
    </source>
</evidence>
<dbReference type="SUPFAM" id="SSF55874">
    <property type="entry name" value="ATPase domain of HSP90 chaperone/DNA topoisomerase II/histidine kinase"/>
    <property type="match status" value="1"/>
</dbReference>
<keyword evidence="6" id="KW-0175">Coiled coil</keyword>
<dbReference type="InterPro" id="IPR036890">
    <property type="entry name" value="HATPase_C_sf"/>
</dbReference>
<comment type="catalytic activity">
    <reaction evidence="1">
        <text>ATP + protein L-histidine = ADP + protein N-phospho-L-histidine.</text>
        <dbReference type="EC" id="2.7.13.3"/>
    </reaction>
</comment>
<dbReference type="SMART" id="SM00388">
    <property type="entry name" value="HisKA"/>
    <property type="match status" value="1"/>
</dbReference>
<feature type="domain" description="Histidine kinase" evidence="7">
    <location>
        <begin position="291"/>
        <end position="529"/>
    </location>
</feature>
<evidence type="ECO:0000259" key="7">
    <source>
        <dbReference type="PROSITE" id="PS50109"/>
    </source>
</evidence>
<keyword evidence="5" id="KW-0418">Kinase</keyword>
<dbReference type="InterPro" id="IPR003594">
    <property type="entry name" value="HATPase_dom"/>
</dbReference>
<dbReference type="SMART" id="SM00387">
    <property type="entry name" value="HATPase_c"/>
    <property type="match status" value="1"/>
</dbReference>
<dbReference type="PROSITE" id="PS50109">
    <property type="entry name" value="HIS_KIN"/>
    <property type="match status" value="1"/>
</dbReference>
<dbReference type="GO" id="GO:0007234">
    <property type="term" value="P:osmosensory signaling via phosphorelay pathway"/>
    <property type="evidence" value="ECO:0007669"/>
    <property type="project" value="TreeGrafter"/>
</dbReference>
<protein>
    <recommendedName>
        <fullName evidence="2">histidine kinase</fullName>
        <ecNumber evidence="2">2.7.13.3</ecNumber>
    </recommendedName>
</protein>
<dbReference type="SUPFAM" id="SSF47384">
    <property type="entry name" value="Homodimeric domain of signal transducing histidine kinase"/>
    <property type="match status" value="1"/>
</dbReference>
<dbReference type="EMBL" id="CP063458">
    <property type="protein sequence ID" value="QOV90095.1"/>
    <property type="molecule type" value="Genomic_DNA"/>
</dbReference>
<accession>A0A7M2WX77</accession>
<dbReference type="InterPro" id="IPR004358">
    <property type="entry name" value="Sig_transdc_His_kin-like_C"/>
</dbReference>
<evidence type="ECO:0000256" key="6">
    <source>
        <dbReference type="SAM" id="Coils"/>
    </source>
</evidence>
<dbReference type="AlphaFoldDB" id="A0A7M2WX77"/>
<feature type="coiled-coil region" evidence="6">
    <location>
        <begin position="254"/>
        <end position="281"/>
    </location>
</feature>
<dbReference type="KEGG" id="hbs:IPV69_01605"/>
<reference evidence="8 9" key="1">
    <citation type="submission" date="2020-10" db="EMBL/GenBank/DDBJ databases">
        <title>Wide distribution of Phycisphaera-like planctomycetes from WD2101 soil group in peatlands and genome analysis of the first cultivated representative.</title>
        <authorList>
            <person name="Dedysh S.N."/>
            <person name="Beletsky A.V."/>
            <person name="Ivanova A."/>
            <person name="Kulichevskaya I.S."/>
            <person name="Suzina N.E."/>
            <person name="Philippov D.A."/>
            <person name="Rakitin A.L."/>
            <person name="Mardanov A.V."/>
            <person name="Ravin N.V."/>
        </authorList>
    </citation>
    <scope>NUCLEOTIDE SEQUENCE [LARGE SCALE GENOMIC DNA]</scope>
    <source>
        <strain evidence="8 9">M1803</strain>
    </source>
</reference>
<dbReference type="GO" id="GO:0000155">
    <property type="term" value="F:phosphorelay sensor kinase activity"/>
    <property type="evidence" value="ECO:0007669"/>
    <property type="project" value="InterPro"/>
</dbReference>
<dbReference type="GO" id="GO:0030295">
    <property type="term" value="F:protein kinase activator activity"/>
    <property type="evidence" value="ECO:0007669"/>
    <property type="project" value="TreeGrafter"/>
</dbReference>
<dbReference type="CDD" id="cd19410">
    <property type="entry name" value="HK9-like_sensor"/>
    <property type="match status" value="1"/>
</dbReference>
<organism evidence="8 9">
    <name type="scientific">Humisphaera borealis</name>
    <dbReference type="NCBI Taxonomy" id="2807512"/>
    <lineage>
        <taxon>Bacteria</taxon>
        <taxon>Pseudomonadati</taxon>
        <taxon>Planctomycetota</taxon>
        <taxon>Phycisphaerae</taxon>
        <taxon>Tepidisphaerales</taxon>
        <taxon>Tepidisphaeraceae</taxon>
        <taxon>Humisphaera</taxon>
    </lineage>
</organism>
<dbReference type="Proteomes" id="UP000593765">
    <property type="component" value="Chromosome"/>
</dbReference>
<evidence type="ECO:0000313" key="9">
    <source>
        <dbReference type="Proteomes" id="UP000593765"/>
    </source>
</evidence>
<dbReference type="EC" id="2.7.13.3" evidence="2"/>
<dbReference type="InterPro" id="IPR036097">
    <property type="entry name" value="HisK_dim/P_sf"/>
</dbReference>
<sequence length="549" mass="59527">MTLLKKGLLLIAVPLLFQLVFIFLMNRSLSDAAEAEKMALHTKDVLVQAQTAYSDIVMAQSAARGYIITSNPTFGTEAEGLLDTALNTFKGLSKLVSDNPVQTSRAKAVLGSAQSLDTWIRQMMVLVRAARRDQAVSQVIAFEGKSRMDRLRAELDEFIREEGRLEAQRLGALHAARTSQRWMIGGGVFGATLVTCFVAYVFSRGVSRRVSVVTANAEALAEGQPLAGRLPGGDEIARLDAVMHETARRLSEGVEAERRYKAELEKRATELSAANESLRQQTQENEMFVYSVSHDLRSPLVNLQGFSQELAHAGADLRSTLSDDRVPPDIRKRVDRLLEADVVDSIRFIQSAVTRSASIIDALLRLSRAGRVEYRLQTVDVQSTVARVVDAMANTIEGKSARVVVGDLPPCRGDPAAVEQIFGNLIGNAVNYLDPARPGVVEVGTAGESGVLRHGKMTYYVRDNGLGIPAAYLGKVFVAFQRLHGDIAKGEGIGLALVRRAVERHGGEIWVESTEGVGTTFYLALPPDAGSEAPLPVAAAAEHSETPRV</sequence>
<dbReference type="Pfam" id="PF02518">
    <property type="entry name" value="HATPase_c"/>
    <property type="match status" value="1"/>
</dbReference>
<dbReference type="InterPro" id="IPR050351">
    <property type="entry name" value="BphY/WalK/GraS-like"/>
</dbReference>
<gene>
    <name evidence="8" type="ORF">IPV69_01605</name>
</gene>
<evidence type="ECO:0000256" key="1">
    <source>
        <dbReference type="ARBA" id="ARBA00000085"/>
    </source>
</evidence>
<proteinExistence type="predicted"/>
<dbReference type="InterPro" id="IPR007891">
    <property type="entry name" value="CHASE3"/>
</dbReference>
<dbReference type="InterPro" id="IPR003661">
    <property type="entry name" value="HisK_dim/P_dom"/>
</dbReference>
<keyword evidence="3" id="KW-0597">Phosphoprotein</keyword>
<dbReference type="CDD" id="cd00082">
    <property type="entry name" value="HisKA"/>
    <property type="match status" value="1"/>
</dbReference>
<dbReference type="Gene3D" id="1.10.287.130">
    <property type="match status" value="1"/>
</dbReference>
<dbReference type="Gene3D" id="3.30.565.10">
    <property type="entry name" value="Histidine kinase-like ATPase, C-terminal domain"/>
    <property type="match status" value="1"/>
</dbReference>
<dbReference type="Pfam" id="PF05227">
    <property type="entry name" value="CHASE3"/>
    <property type="match status" value="1"/>
</dbReference>
<keyword evidence="4" id="KW-0808">Transferase</keyword>
<evidence type="ECO:0000256" key="3">
    <source>
        <dbReference type="ARBA" id="ARBA00022553"/>
    </source>
</evidence>
<dbReference type="Gene3D" id="6.10.340.10">
    <property type="match status" value="1"/>
</dbReference>
<dbReference type="PANTHER" id="PTHR42878">
    <property type="entry name" value="TWO-COMPONENT HISTIDINE KINASE"/>
    <property type="match status" value="1"/>
</dbReference>
<dbReference type="InterPro" id="IPR005467">
    <property type="entry name" value="His_kinase_dom"/>
</dbReference>
<dbReference type="RefSeq" id="WP_206293166.1">
    <property type="nucleotide sequence ID" value="NZ_CP063458.1"/>
</dbReference>